<dbReference type="GO" id="GO:0005730">
    <property type="term" value="C:nucleolus"/>
    <property type="evidence" value="ECO:0007669"/>
    <property type="project" value="TreeGrafter"/>
</dbReference>
<dbReference type="PANTHER" id="PTHR15633">
    <property type="entry name" value="NUCLEOLAR PROTEIN 11"/>
    <property type="match status" value="1"/>
</dbReference>
<dbReference type="PANTHER" id="PTHR15633:SF2">
    <property type="entry name" value="NUCLEOLAR PROTEIN 11"/>
    <property type="match status" value="1"/>
</dbReference>
<protein>
    <submittedName>
        <fullName evidence="1">Uncharacterized protein</fullName>
    </submittedName>
</protein>
<dbReference type="GO" id="GO:0003723">
    <property type="term" value="F:RNA binding"/>
    <property type="evidence" value="ECO:0007669"/>
    <property type="project" value="TreeGrafter"/>
</dbReference>
<proteinExistence type="predicted"/>
<accession>A0A8T2PDX9</accession>
<name>A0A8T2PDX9_9TELE</name>
<dbReference type="GO" id="GO:0030490">
    <property type="term" value="P:maturation of SSU-rRNA"/>
    <property type="evidence" value="ECO:0007669"/>
    <property type="project" value="InterPro"/>
</dbReference>
<gene>
    <name evidence="1" type="ORF">JZ751_026781</name>
</gene>
<reference evidence="1" key="1">
    <citation type="thesis" date="2021" institute="BYU ScholarsArchive" country="Provo, UT, USA">
        <title>Applications of and Algorithms for Genome Assembly and Genomic Analyses with an Emphasis on Marine Teleosts.</title>
        <authorList>
            <person name="Pickett B.D."/>
        </authorList>
    </citation>
    <scope>NUCLEOTIDE SEQUENCE</scope>
    <source>
        <strain evidence="1">HI-2016</strain>
    </source>
</reference>
<evidence type="ECO:0000313" key="1">
    <source>
        <dbReference type="EMBL" id="KAG9350419.1"/>
    </source>
</evidence>
<keyword evidence="2" id="KW-1185">Reference proteome</keyword>
<sequence>MASLTMDSSNEIVQTAYNESFLLPHLKDLSAQQVIVRLFSELGKIQGSLQELHKFKPSEDVGQYSIEVIELF</sequence>
<dbReference type="AlphaFoldDB" id="A0A8T2PDX9"/>
<organism evidence="1 2">
    <name type="scientific">Albula glossodonta</name>
    <name type="common">roundjaw bonefish</name>
    <dbReference type="NCBI Taxonomy" id="121402"/>
    <lineage>
        <taxon>Eukaryota</taxon>
        <taxon>Metazoa</taxon>
        <taxon>Chordata</taxon>
        <taxon>Craniata</taxon>
        <taxon>Vertebrata</taxon>
        <taxon>Euteleostomi</taxon>
        <taxon>Actinopterygii</taxon>
        <taxon>Neopterygii</taxon>
        <taxon>Teleostei</taxon>
        <taxon>Albuliformes</taxon>
        <taxon>Albulidae</taxon>
        <taxon>Albula</taxon>
    </lineage>
</organism>
<dbReference type="EMBL" id="JAFBMS010000008">
    <property type="protein sequence ID" value="KAG9350419.1"/>
    <property type="molecule type" value="Genomic_DNA"/>
</dbReference>
<comment type="caution">
    <text evidence="1">The sequence shown here is derived from an EMBL/GenBank/DDBJ whole genome shotgun (WGS) entry which is preliminary data.</text>
</comment>
<dbReference type="InterPro" id="IPR042859">
    <property type="entry name" value="NOL11"/>
</dbReference>
<dbReference type="Proteomes" id="UP000824540">
    <property type="component" value="Unassembled WGS sequence"/>
</dbReference>
<evidence type="ECO:0000313" key="2">
    <source>
        <dbReference type="Proteomes" id="UP000824540"/>
    </source>
</evidence>